<keyword evidence="7" id="KW-1133">Transmembrane helix</keyword>
<accession>A0A1R4H161</accession>
<dbReference type="PANTHER" id="PTHR30606:SF9">
    <property type="entry name" value="LIPID A BIOSYNTHESIS LAUROYLTRANSFERASE"/>
    <property type="match status" value="1"/>
</dbReference>
<keyword evidence="6" id="KW-0012">Acyltransferase</keyword>
<evidence type="ECO:0000256" key="4">
    <source>
        <dbReference type="ARBA" id="ARBA00022679"/>
    </source>
</evidence>
<dbReference type="AlphaFoldDB" id="A0A1R4H161"/>
<keyword evidence="4 8" id="KW-0808">Transferase</keyword>
<keyword evidence="9" id="KW-1185">Reference proteome</keyword>
<evidence type="ECO:0000256" key="7">
    <source>
        <dbReference type="SAM" id="Phobius"/>
    </source>
</evidence>
<dbReference type="InterPro" id="IPR004960">
    <property type="entry name" value="LipA_acyltrans"/>
</dbReference>
<evidence type="ECO:0000256" key="1">
    <source>
        <dbReference type="ARBA" id="ARBA00004533"/>
    </source>
</evidence>
<name>A0A1R4H161_9GAMM</name>
<dbReference type="InterPro" id="IPR014548">
    <property type="entry name" value="Ac_Trasf"/>
</dbReference>
<evidence type="ECO:0000256" key="2">
    <source>
        <dbReference type="ARBA" id="ARBA00022475"/>
    </source>
</evidence>
<reference evidence="9" key="1">
    <citation type="submission" date="2017-02" db="EMBL/GenBank/DDBJ databases">
        <authorList>
            <person name="Daims H."/>
        </authorList>
    </citation>
    <scope>NUCLEOTIDE SEQUENCE [LARGE SCALE GENOMIC DNA]</scope>
</reference>
<dbReference type="GO" id="GO:0005886">
    <property type="term" value="C:plasma membrane"/>
    <property type="evidence" value="ECO:0007669"/>
    <property type="project" value="UniProtKB-SubCell"/>
</dbReference>
<comment type="subcellular location">
    <subcellularLocation>
        <location evidence="1">Cell inner membrane</location>
    </subcellularLocation>
</comment>
<gene>
    <name evidence="8" type="ORF">CRENPOLYSF2_1390046</name>
</gene>
<organism evidence="8 9">
    <name type="scientific">Crenothrix polyspora</name>
    <dbReference type="NCBI Taxonomy" id="360316"/>
    <lineage>
        <taxon>Bacteria</taxon>
        <taxon>Pseudomonadati</taxon>
        <taxon>Pseudomonadota</taxon>
        <taxon>Gammaproteobacteria</taxon>
        <taxon>Methylococcales</taxon>
        <taxon>Crenotrichaceae</taxon>
        <taxon>Crenothrix</taxon>
    </lineage>
</organism>
<evidence type="ECO:0000313" key="8">
    <source>
        <dbReference type="EMBL" id="SJM89955.1"/>
    </source>
</evidence>
<keyword evidence="2" id="KW-1003">Cell membrane</keyword>
<keyword evidence="3" id="KW-0997">Cell inner membrane</keyword>
<keyword evidence="7" id="KW-0812">Transmembrane</keyword>
<evidence type="ECO:0000256" key="5">
    <source>
        <dbReference type="ARBA" id="ARBA00023136"/>
    </source>
</evidence>
<evidence type="ECO:0000256" key="3">
    <source>
        <dbReference type="ARBA" id="ARBA00022519"/>
    </source>
</evidence>
<dbReference type="EMBL" id="FUKJ01000045">
    <property type="protein sequence ID" value="SJM89955.1"/>
    <property type="molecule type" value="Genomic_DNA"/>
</dbReference>
<sequence>MKNSAHWAQVQEHSFVWGMRFLLWVYLVCGRTVLQLFLYPVVIYYWLINRSARQASQDYLNRVADFAPSLKLHSSLLWSYRHFISFANAITDKLAAWSGTLLRADVQYYGRDELVAILRCGQGVVLLGSHLGNLEVCRVVADFDKTIHINVLVHTKHAEKFNQLLNKTSDNSRLNLIQVTNITAATAMLLSEKIDAGELVIIAADRTPISSQRSQQRVSNVDFLGATAAFPQGPFILAALLKCPVYTVFCLKQHNKHVIYFDHFSDMLNLPRKTREQAMQHIIQHYAERLQTYCLKEPLQWFNFFDFWRVADDDK</sequence>
<dbReference type="GO" id="GO:0016746">
    <property type="term" value="F:acyltransferase activity"/>
    <property type="evidence" value="ECO:0007669"/>
    <property type="project" value="UniProtKB-KW"/>
</dbReference>
<dbReference type="GO" id="GO:0009247">
    <property type="term" value="P:glycolipid biosynthetic process"/>
    <property type="evidence" value="ECO:0007669"/>
    <property type="project" value="UniProtKB-ARBA"/>
</dbReference>
<dbReference type="RefSeq" id="WP_087145876.1">
    <property type="nucleotide sequence ID" value="NZ_FUKJ01000045.1"/>
</dbReference>
<dbReference type="Proteomes" id="UP000195442">
    <property type="component" value="Unassembled WGS sequence"/>
</dbReference>
<dbReference type="PIRSF" id="PIRSF028561">
    <property type="entry name" value="Ac_Trasf"/>
    <property type="match status" value="1"/>
</dbReference>
<keyword evidence="5 7" id="KW-0472">Membrane</keyword>
<dbReference type="Pfam" id="PF03279">
    <property type="entry name" value="Lip_A_acyltrans"/>
    <property type="match status" value="1"/>
</dbReference>
<dbReference type="PANTHER" id="PTHR30606">
    <property type="entry name" value="LIPID A BIOSYNTHESIS LAUROYL ACYLTRANSFERASE"/>
    <property type="match status" value="1"/>
</dbReference>
<dbReference type="OrthoDB" id="9808633at2"/>
<evidence type="ECO:0000256" key="6">
    <source>
        <dbReference type="ARBA" id="ARBA00023315"/>
    </source>
</evidence>
<feature type="transmembrane region" description="Helical" evidence="7">
    <location>
        <begin position="21"/>
        <end position="47"/>
    </location>
</feature>
<dbReference type="CDD" id="cd07984">
    <property type="entry name" value="LPLAT_LABLAT-like"/>
    <property type="match status" value="1"/>
</dbReference>
<proteinExistence type="predicted"/>
<protein>
    <submittedName>
        <fullName evidence="8">Glycosyl transferase family 2</fullName>
    </submittedName>
</protein>
<evidence type="ECO:0000313" key="9">
    <source>
        <dbReference type="Proteomes" id="UP000195442"/>
    </source>
</evidence>